<gene>
    <name evidence="6" type="primary">msrA_3</name>
    <name evidence="4" type="synonym">msrA</name>
    <name evidence="6" type="ORF">GCM10007916_22790</name>
</gene>
<dbReference type="RefSeq" id="WP_284204331.1">
    <property type="nucleotide sequence ID" value="NZ_BSPQ01000010.1"/>
</dbReference>
<dbReference type="SUPFAM" id="SSF55068">
    <property type="entry name" value="Peptide methionine sulfoxide reductase"/>
    <property type="match status" value="1"/>
</dbReference>
<protein>
    <recommendedName>
        <fullName evidence="4">Peptide methionine sulfoxide reductase MsrA</fullName>
        <shortName evidence="4">Protein-methionine-S-oxide reductase</shortName>
        <ecNumber evidence="4">1.8.4.11</ecNumber>
    </recommendedName>
    <alternativeName>
        <fullName evidence="4">Peptide-methionine (S)-S-oxide reductase</fullName>
        <shortName evidence="4">Peptide Met(O) reductase</shortName>
    </alternativeName>
</protein>
<comment type="caution">
    <text evidence="6">The sequence shown here is derived from an EMBL/GenBank/DDBJ whole genome shotgun (WGS) entry which is preliminary data.</text>
</comment>
<dbReference type="Proteomes" id="UP001157353">
    <property type="component" value="Unassembled WGS sequence"/>
</dbReference>
<proteinExistence type="inferred from homology"/>
<comment type="function">
    <text evidence="4">Has an important function as a repair enzyme for proteins that have been inactivated by oxidation. Catalyzes the reversible oxidation-reduction of methionine sulfoxide in proteins to methionine.</text>
</comment>
<sequence length="176" mass="19515">MSKATFAGGCFWCIEAAFSSLEGVNQAISGYCGGETDTPSYDAVCSGKTGHAEVVQIDFDDAIISYQDLLTIFFTLHDATQLNRQGNDIGTQYRSAIFYHDTEQQQQAQGYIDALTQDAVFDAPIVTQVTPIDTFHSAEDYHQGYYQQNPSQGYCSMVISPKFNKFKAKFGHKMKP</sequence>
<evidence type="ECO:0000313" key="7">
    <source>
        <dbReference type="Proteomes" id="UP001157353"/>
    </source>
</evidence>
<dbReference type="Pfam" id="PF01625">
    <property type="entry name" value="PMSR"/>
    <property type="match status" value="1"/>
</dbReference>
<dbReference type="InterPro" id="IPR036509">
    <property type="entry name" value="Met_Sox_Rdtase_MsrA_sf"/>
</dbReference>
<evidence type="ECO:0000256" key="4">
    <source>
        <dbReference type="HAMAP-Rule" id="MF_01401"/>
    </source>
</evidence>
<evidence type="ECO:0000256" key="2">
    <source>
        <dbReference type="ARBA" id="ARBA00047806"/>
    </source>
</evidence>
<feature type="domain" description="Peptide methionine sulphoxide reductase MsrA" evidence="5">
    <location>
        <begin position="3"/>
        <end position="155"/>
    </location>
</feature>
<dbReference type="InterPro" id="IPR002569">
    <property type="entry name" value="Met_Sox_Rdtase_MsrA_dom"/>
</dbReference>
<comment type="catalytic activity">
    <reaction evidence="2 4">
        <text>L-methionyl-[protein] + [thioredoxin]-disulfide + H2O = L-methionyl-(S)-S-oxide-[protein] + [thioredoxin]-dithiol</text>
        <dbReference type="Rhea" id="RHEA:14217"/>
        <dbReference type="Rhea" id="RHEA-COMP:10698"/>
        <dbReference type="Rhea" id="RHEA-COMP:10700"/>
        <dbReference type="Rhea" id="RHEA-COMP:12313"/>
        <dbReference type="Rhea" id="RHEA-COMP:12315"/>
        <dbReference type="ChEBI" id="CHEBI:15377"/>
        <dbReference type="ChEBI" id="CHEBI:16044"/>
        <dbReference type="ChEBI" id="CHEBI:29950"/>
        <dbReference type="ChEBI" id="CHEBI:44120"/>
        <dbReference type="ChEBI" id="CHEBI:50058"/>
        <dbReference type="EC" id="1.8.4.11"/>
    </reaction>
</comment>
<comment type="catalytic activity">
    <reaction evidence="3 4">
        <text>[thioredoxin]-disulfide + L-methionine + H2O = L-methionine (S)-S-oxide + [thioredoxin]-dithiol</text>
        <dbReference type="Rhea" id="RHEA:19993"/>
        <dbReference type="Rhea" id="RHEA-COMP:10698"/>
        <dbReference type="Rhea" id="RHEA-COMP:10700"/>
        <dbReference type="ChEBI" id="CHEBI:15377"/>
        <dbReference type="ChEBI" id="CHEBI:29950"/>
        <dbReference type="ChEBI" id="CHEBI:50058"/>
        <dbReference type="ChEBI" id="CHEBI:57844"/>
        <dbReference type="ChEBI" id="CHEBI:58772"/>
        <dbReference type="EC" id="1.8.4.11"/>
    </reaction>
</comment>
<name>A0ABQ6E1K8_9GAMM</name>
<comment type="similarity">
    <text evidence="4">Belongs to the MsrA Met sulfoxide reductase family.</text>
</comment>
<evidence type="ECO:0000256" key="3">
    <source>
        <dbReference type="ARBA" id="ARBA00048782"/>
    </source>
</evidence>
<feature type="active site" evidence="4">
    <location>
        <position position="10"/>
    </location>
</feature>
<dbReference type="PANTHER" id="PTHR43774">
    <property type="entry name" value="PEPTIDE METHIONINE SULFOXIDE REDUCTASE"/>
    <property type="match status" value="1"/>
</dbReference>
<organism evidence="6 7">
    <name type="scientific">Psychromonas marina</name>
    <dbReference type="NCBI Taxonomy" id="88364"/>
    <lineage>
        <taxon>Bacteria</taxon>
        <taxon>Pseudomonadati</taxon>
        <taxon>Pseudomonadota</taxon>
        <taxon>Gammaproteobacteria</taxon>
        <taxon>Alteromonadales</taxon>
        <taxon>Psychromonadaceae</taxon>
        <taxon>Psychromonas</taxon>
    </lineage>
</organism>
<evidence type="ECO:0000256" key="1">
    <source>
        <dbReference type="ARBA" id="ARBA00023002"/>
    </source>
</evidence>
<accession>A0ABQ6E1K8</accession>
<reference evidence="7" key="1">
    <citation type="journal article" date="2019" name="Int. J. Syst. Evol. Microbiol.">
        <title>The Global Catalogue of Microorganisms (GCM) 10K type strain sequencing project: providing services to taxonomists for standard genome sequencing and annotation.</title>
        <authorList>
            <consortium name="The Broad Institute Genomics Platform"/>
            <consortium name="The Broad Institute Genome Sequencing Center for Infectious Disease"/>
            <person name="Wu L."/>
            <person name="Ma J."/>
        </authorList>
    </citation>
    <scope>NUCLEOTIDE SEQUENCE [LARGE SCALE GENOMIC DNA]</scope>
    <source>
        <strain evidence="7">NBRC 103166</strain>
    </source>
</reference>
<keyword evidence="1 4" id="KW-0560">Oxidoreductase</keyword>
<dbReference type="EMBL" id="BSPQ01000010">
    <property type="protein sequence ID" value="GLS91210.1"/>
    <property type="molecule type" value="Genomic_DNA"/>
</dbReference>
<dbReference type="PANTHER" id="PTHR43774:SF1">
    <property type="entry name" value="PEPTIDE METHIONINE SULFOXIDE REDUCTASE MSRA 2"/>
    <property type="match status" value="1"/>
</dbReference>
<dbReference type="Gene3D" id="3.30.1060.10">
    <property type="entry name" value="Peptide methionine sulphoxide reductase MsrA"/>
    <property type="match status" value="1"/>
</dbReference>
<dbReference type="EC" id="1.8.4.11" evidence="4"/>
<dbReference type="NCBIfam" id="TIGR00401">
    <property type="entry name" value="msrA"/>
    <property type="match status" value="1"/>
</dbReference>
<evidence type="ECO:0000259" key="5">
    <source>
        <dbReference type="Pfam" id="PF01625"/>
    </source>
</evidence>
<keyword evidence="7" id="KW-1185">Reference proteome</keyword>
<evidence type="ECO:0000313" key="6">
    <source>
        <dbReference type="EMBL" id="GLS91210.1"/>
    </source>
</evidence>
<dbReference type="HAMAP" id="MF_01401">
    <property type="entry name" value="MsrA"/>
    <property type="match status" value="1"/>
</dbReference>